<feature type="domain" description="ShlB POTRA" evidence="1">
    <location>
        <begin position="1"/>
        <end position="37"/>
    </location>
</feature>
<accession>A0A806J5D9</accession>
<dbReference type="Proteomes" id="UP000014672">
    <property type="component" value="Chromosome"/>
</dbReference>
<organism evidence="2 3">
    <name type="scientific">Glaesserella parasuis ZJ0906</name>
    <dbReference type="NCBI Taxonomy" id="1322346"/>
    <lineage>
        <taxon>Bacteria</taxon>
        <taxon>Pseudomonadati</taxon>
        <taxon>Pseudomonadota</taxon>
        <taxon>Gammaproteobacteria</taxon>
        <taxon>Pasteurellales</taxon>
        <taxon>Pasteurellaceae</taxon>
        <taxon>Glaesserella</taxon>
    </lineage>
</organism>
<sequence>MLFPNIVGQPLNIKELDQGLDQANRLSSNQVSVDVLPAKMARSNSLLSIIPRLLFPVILV</sequence>
<dbReference type="AlphaFoldDB" id="A0A806J5D9"/>
<reference evidence="2 3" key="1">
    <citation type="journal article" date="2013" name="PLoS ONE">
        <title>Complete Genome Analysis of a Haemophilus parasuis Serovar 12 Strain from China.</title>
        <authorList>
            <person name="Li Y."/>
            <person name="Kwok A.H."/>
            <person name="Jiang J."/>
            <person name="Zou Y."/>
            <person name="Zheng F."/>
            <person name="Chen P."/>
            <person name="Hou C."/>
            <person name="Leung F.C."/>
            <person name="Jiang P."/>
        </authorList>
    </citation>
    <scope>NUCLEOTIDE SEQUENCE [LARGE SCALE GENOMIC DNA]</scope>
    <source>
        <strain evidence="2 3">ZJ0906</strain>
    </source>
</reference>
<dbReference type="EMBL" id="CP005384">
    <property type="protein sequence ID" value="AGO17027.1"/>
    <property type="molecule type" value="Genomic_DNA"/>
</dbReference>
<proteinExistence type="predicted"/>
<protein>
    <submittedName>
        <fullName evidence="2">Hemolysin activator protein</fullName>
    </submittedName>
</protein>
<dbReference type="KEGG" id="hpaz:K756_09570"/>
<gene>
    <name evidence="2" type="ORF">K756_09570</name>
</gene>
<evidence type="ECO:0000313" key="3">
    <source>
        <dbReference type="Proteomes" id="UP000014672"/>
    </source>
</evidence>
<evidence type="ECO:0000259" key="1">
    <source>
        <dbReference type="Pfam" id="PF17287"/>
    </source>
</evidence>
<name>A0A806J5D9_GLAPU</name>
<dbReference type="Gene3D" id="3.10.20.310">
    <property type="entry name" value="membrane protein fhac"/>
    <property type="match status" value="1"/>
</dbReference>
<dbReference type="InterPro" id="IPR035251">
    <property type="entry name" value="ShlB_POTRA"/>
</dbReference>
<dbReference type="Pfam" id="PF17287">
    <property type="entry name" value="POTRA_3"/>
    <property type="match status" value="1"/>
</dbReference>
<evidence type="ECO:0000313" key="2">
    <source>
        <dbReference type="EMBL" id="AGO17027.1"/>
    </source>
</evidence>